<name>A0A023F6B7_TRIIF</name>
<evidence type="ECO:0000313" key="1">
    <source>
        <dbReference type="EMBL" id="JAC16782.1"/>
    </source>
</evidence>
<accession>A0A023F6B7</accession>
<protein>
    <submittedName>
        <fullName evidence="1">Putative secreted protein</fullName>
    </submittedName>
</protein>
<organism evidence="1">
    <name type="scientific">Triatoma infestans</name>
    <name type="common">Assassin bug</name>
    <dbReference type="NCBI Taxonomy" id="30076"/>
    <lineage>
        <taxon>Eukaryota</taxon>
        <taxon>Metazoa</taxon>
        <taxon>Ecdysozoa</taxon>
        <taxon>Arthropoda</taxon>
        <taxon>Hexapoda</taxon>
        <taxon>Insecta</taxon>
        <taxon>Pterygota</taxon>
        <taxon>Neoptera</taxon>
        <taxon>Paraneoptera</taxon>
        <taxon>Hemiptera</taxon>
        <taxon>Heteroptera</taxon>
        <taxon>Panheteroptera</taxon>
        <taxon>Cimicomorpha</taxon>
        <taxon>Reduviidae</taxon>
        <taxon>Triatominae</taxon>
        <taxon>Triatoma</taxon>
    </lineage>
</organism>
<dbReference type="AlphaFoldDB" id="A0A023F6B7"/>
<proteinExistence type="evidence at transcript level"/>
<reference evidence="1" key="1">
    <citation type="journal article" date="2014" name="PLoS Negl. Trop. Dis.">
        <title>An updated insight into the Sialotranscriptome of Triatoma infestans: developmental stage and geographic variations.</title>
        <authorList>
            <person name="Schwarz A."/>
            <person name="Medrano-Mercado N."/>
            <person name="Schaub G.A."/>
            <person name="Struchiner C.J."/>
            <person name="Bargues M.D."/>
            <person name="Levy M.Z."/>
            <person name="Ribeiro J.M."/>
        </authorList>
    </citation>
    <scope>NUCLEOTIDE SEQUENCE</scope>
    <source>
        <strain evidence="1">Chile</strain>
        <tissue evidence="1">Salivary glands</tissue>
    </source>
</reference>
<sequence>MLLYNSMISAVLLYASEIWALNYFTQVERVQLKFLKMLLTLPLHTPDSYVRLESECLHIKVRVFSRALKFWVKLLSADNVSLMRKCYTRLVELLPNSNVPFNWAGFLRDLLFSIGAQD</sequence>
<dbReference type="EMBL" id="GBBI01001930">
    <property type="protein sequence ID" value="JAC16782.1"/>
    <property type="molecule type" value="mRNA"/>
</dbReference>
<feature type="non-terminal residue" evidence="1">
    <location>
        <position position="118"/>
    </location>
</feature>